<keyword evidence="1" id="KW-0732">Signal</keyword>
<dbReference type="HOGENOM" id="CLU_1854258_0_0_6"/>
<keyword evidence="3" id="KW-1185">Reference proteome</keyword>
<protein>
    <recommendedName>
        <fullName evidence="4">Lipoprotein</fullName>
    </recommendedName>
</protein>
<name>C5BQU9_TERTT</name>
<sequence>MQKYLLVLLLALPHLAFAQQQLFYIGRFQSDEAKTLASMRAIPGIPEKERKAYEKDFFGRLVNDIRSDSFTTYFANDVPASPVFIPAQIQLVSGDTIRMRYYHEYRKEFVERELTFKDGCYTVPVGPWGFEEFFCKLP</sequence>
<organism evidence="2 3">
    <name type="scientific">Teredinibacter turnerae (strain ATCC 39867 / T7901)</name>
    <dbReference type="NCBI Taxonomy" id="377629"/>
    <lineage>
        <taxon>Bacteria</taxon>
        <taxon>Pseudomonadati</taxon>
        <taxon>Pseudomonadota</taxon>
        <taxon>Gammaproteobacteria</taxon>
        <taxon>Cellvibrionales</taxon>
        <taxon>Cellvibrionaceae</taxon>
        <taxon>Teredinibacter</taxon>
    </lineage>
</organism>
<dbReference type="eggNOG" id="ENOG5031URH">
    <property type="taxonomic scope" value="Bacteria"/>
</dbReference>
<evidence type="ECO:0000313" key="2">
    <source>
        <dbReference type="EMBL" id="ACR11360.1"/>
    </source>
</evidence>
<evidence type="ECO:0000256" key="1">
    <source>
        <dbReference type="SAM" id="SignalP"/>
    </source>
</evidence>
<proteinExistence type="predicted"/>
<evidence type="ECO:0008006" key="4">
    <source>
        <dbReference type="Google" id="ProtNLM"/>
    </source>
</evidence>
<dbReference type="KEGG" id="ttu:TERTU_3449"/>
<dbReference type="Proteomes" id="UP000009080">
    <property type="component" value="Chromosome"/>
</dbReference>
<accession>C5BQU9</accession>
<dbReference type="OrthoDB" id="5705702at2"/>
<evidence type="ECO:0000313" key="3">
    <source>
        <dbReference type="Proteomes" id="UP000009080"/>
    </source>
</evidence>
<reference evidence="2 3" key="1">
    <citation type="journal article" date="2009" name="PLoS ONE">
        <title>The complete genome of Teredinibacter turnerae T7901: an intracellular endosymbiont of marine wood-boring bivalves (shipworms).</title>
        <authorList>
            <person name="Yang J.C."/>
            <person name="Madupu R."/>
            <person name="Durkin A.S."/>
            <person name="Ekborg N.A."/>
            <person name="Pedamallu C.S."/>
            <person name="Hostetler J.B."/>
            <person name="Radune D."/>
            <person name="Toms B.S."/>
            <person name="Henrissat B."/>
            <person name="Coutinho P.M."/>
            <person name="Schwarz S."/>
            <person name="Field L."/>
            <person name="Trindade-Silva A.E."/>
            <person name="Soares C.A.G."/>
            <person name="Elshahawi S."/>
            <person name="Hanora A."/>
            <person name="Schmidt E.W."/>
            <person name="Haygood M.G."/>
            <person name="Posfai J."/>
            <person name="Benner J."/>
            <person name="Madinger C."/>
            <person name="Nove J."/>
            <person name="Anton B."/>
            <person name="Chaudhary K."/>
            <person name="Foster J."/>
            <person name="Holman A."/>
            <person name="Kumar S."/>
            <person name="Lessard P.A."/>
            <person name="Luyten Y.A."/>
            <person name="Slatko B."/>
            <person name="Wood N."/>
            <person name="Wu B."/>
            <person name="Teplitski M."/>
            <person name="Mougous J.D."/>
            <person name="Ward N."/>
            <person name="Eisen J.A."/>
            <person name="Badger J.H."/>
            <person name="Distel D.L."/>
        </authorList>
    </citation>
    <scope>NUCLEOTIDE SEQUENCE [LARGE SCALE GENOMIC DNA]</scope>
    <source>
        <strain evidence="3">ATCC 39867 / T7901</strain>
    </source>
</reference>
<dbReference type="EMBL" id="CP001614">
    <property type="protein sequence ID" value="ACR11360.1"/>
    <property type="molecule type" value="Genomic_DNA"/>
</dbReference>
<dbReference type="RefSeq" id="WP_015817472.1">
    <property type="nucleotide sequence ID" value="NC_012997.1"/>
</dbReference>
<feature type="signal peptide" evidence="1">
    <location>
        <begin position="1"/>
        <end position="18"/>
    </location>
</feature>
<feature type="chain" id="PRO_5002949058" description="Lipoprotein" evidence="1">
    <location>
        <begin position="19"/>
        <end position="138"/>
    </location>
</feature>
<dbReference type="AlphaFoldDB" id="C5BQU9"/>
<gene>
    <name evidence="2" type="ordered locus">TERTU_3449</name>
</gene>